<organism evidence="8 9">
    <name type="scientific">Aureobasidium pullulans EXF-150</name>
    <dbReference type="NCBI Taxonomy" id="1043002"/>
    <lineage>
        <taxon>Eukaryota</taxon>
        <taxon>Fungi</taxon>
        <taxon>Dikarya</taxon>
        <taxon>Ascomycota</taxon>
        <taxon>Pezizomycotina</taxon>
        <taxon>Dothideomycetes</taxon>
        <taxon>Dothideomycetidae</taxon>
        <taxon>Dothideales</taxon>
        <taxon>Saccotheciaceae</taxon>
        <taxon>Aureobasidium</taxon>
    </lineage>
</organism>
<dbReference type="GeneID" id="40751863"/>
<accession>A0A074XVZ0</accession>
<evidence type="ECO:0000256" key="4">
    <source>
        <dbReference type="ARBA" id="ARBA00023136"/>
    </source>
</evidence>
<evidence type="ECO:0008006" key="10">
    <source>
        <dbReference type="Google" id="ProtNLM"/>
    </source>
</evidence>
<dbReference type="InterPro" id="IPR051694">
    <property type="entry name" value="Immunoregulatory_rcpt-like"/>
</dbReference>
<proteinExistence type="predicted"/>
<dbReference type="RefSeq" id="XP_029765812.1">
    <property type="nucleotide sequence ID" value="XM_029909557.1"/>
</dbReference>
<evidence type="ECO:0000256" key="3">
    <source>
        <dbReference type="ARBA" id="ARBA00022989"/>
    </source>
</evidence>
<dbReference type="EMBL" id="KL584974">
    <property type="protein sequence ID" value="KEQ89625.1"/>
    <property type="molecule type" value="Genomic_DNA"/>
</dbReference>
<dbReference type="PANTHER" id="PTHR15549:SF33">
    <property type="entry name" value="MEMBRANE PROTEIN WSC4, PUTATIVE (AFU_ORTHOLOGUE AFUA_5G09020)-RELATED"/>
    <property type="match status" value="1"/>
</dbReference>
<dbReference type="AlphaFoldDB" id="A0A074XVZ0"/>
<evidence type="ECO:0000313" key="8">
    <source>
        <dbReference type="EMBL" id="KEQ89625.1"/>
    </source>
</evidence>
<comment type="subcellular location">
    <subcellularLocation>
        <location evidence="1">Membrane</location>
        <topology evidence="1">Single-pass membrane protein</topology>
    </subcellularLocation>
</comment>
<dbReference type="GO" id="GO:0071944">
    <property type="term" value="C:cell periphery"/>
    <property type="evidence" value="ECO:0007669"/>
    <property type="project" value="UniProtKB-ARBA"/>
</dbReference>
<reference evidence="8 9" key="1">
    <citation type="journal article" date="2014" name="BMC Genomics">
        <title>Genome sequencing of four Aureobasidium pullulans varieties: biotechnological potential, stress tolerance, and description of new species.</title>
        <authorList>
            <person name="Gostin Ar C."/>
            <person name="Ohm R.A."/>
            <person name="Kogej T."/>
            <person name="Sonjak S."/>
            <person name="Turk M."/>
            <person name="Zajc J."/>
            <person name="Zalar P."/>
            <person name="Grube M."/>
            <person name="Sun H."/>
            <person name="Han J."/>
            <person name="Sharma A."/>
            <person name="Chiniquy J."/>
            <person name="Ngan C.Y."/>
            <person name="Lipzen A."/>
            <person name="Barry K."/>
            <person name="Grigoriev I.V."/>
            <person name="Gunde-Cimerman N."/>
        </authorList>
    </citation>
    <scope>NUCLEOTIDE SEQUENCE [LARGE SCALE GENOMIC DNA]</scope>
    <source>
        <strain evidence="8 9">EXF-150</strain>
    </source>
</reference>
<evidence type="ECO:0000313" key="9">
    <source>
        <dbReference type="Proteomes" id="UP000030706"/>
    </source>
</evidence>
<dbReference type="Proteomes" id="UP000030706">
    <property type="component" value="Unassembled WGS sequence"/>
</dbReference>
<sequence>MLFNFLLTLAVTGAIVLVAGQTCYHPDQTSSSSDEACGFSTSYCCEPEDTCVTQGLCQDRNNHLNGALTFFEGATEPGNYTRLYKTASCTNENWSNCINHCPSSDNNRTAYIWACNDQLSLFCCHDDEADLSQGDCCNGPTWSVSEAPLALNVSLRAATSSSKTTSSTTTQSFQIASSVITQFSSSASAVSVITIYTVPASTINTTSIAPTSVSTSTSPATPSHNTEGLSGSAKIGLGVGITVGLVSIIALAFIWHKRRLNKRRDTSIYIDQPEPKVIDCHTPSKPGEMESQEVRELDADWKPIELATGRNVAHELST</sequence>
<dbReference type="PANTHER" id="PTHR15549">
    <property type="entry name" value="PAIRED IMMUNOGLOBULIN-LIKE TYPE 2 RECEPTOR"/>
    <property type="match status" value="1"/>
</dbReference>
<dbReference type="GO" id="GO:0016020">
    <property type="term" value="C:membrane"/>
    <property type="evidence" value="ECO:0007669"/>
    <property type="project" value="UniProtKB-SubCell"/>
</dbReference>
<feature type="signal peptide" evidence="7">
    <location>
        <begin position="1"/>
        <end position="20"/>
    </location>
</feature>
<feature type="compositionally biased region" description="Low complexity" evidence="5">
    <location>
        <begin position="209"/>
        <end position="223"/>
    </location>
</feature>
<evidence type="ECO:0000256" key="2">
    <source>
        <dbReference type="ARBA" id="ARBA00022692"/>
    </source>
</evidence>
<evidence type="ECO:0000256" key="6">
    <source>
        <dbReference type="SAM" id="Phobius"/>
    </source>
</evidence>
<name>A0A074XVZ0_AURPU</name>
<feature type="transmembrane region" description="Helical" evidence="6">
    <location>
        <begin position="235"/>
        <end position="255"/>
    </location>
</feature>
<feature type="region of interest" description="Disordered" evidence="5">
    <location>
        <begin position="209"/>
        <end position="229"/>
    </location>
</feature>
<keyword evidence="4 6" id="KW-0472">Membrane</keyword>
<evidence type="ECO:0000256" key="5">
    <source>
        <dbReference type="SAM" id="MobiDB-lite"/>
    </source>
</evidence>
<keyword evidence="9" id="KW-1185">Reference proteome</keyword>
<dbReference type="HOGENOM" id="CLU_874300_0_0_1"/>
<keyword evidence="2 6" id="KW-0812">Transmembrane</keyword>
<evidence type="ECO:0000256" key="1">
    <source>
        <dbReference type="ARBA" id="ARBA00004167"/>
    </source>
</evidence>
<protein>
    <recommendedName>
        <fullName evidence="10">Mid2 domain-containing protein</fullName>
    </recommendedName>
</protein>
<gene>
    <name evidence="8" type="ORF">M438DRAFT_401695</name>
</gene>
<keyword evidence="7" id="KW-0732">Signal</keyword>
<dbReference type="STRING" id="1043002.A0A074XVZ0"/>
<evidence type="ECO:0000256" key="7">
    <source>
        <dbReference type="SAM" id="SignalP"/>
    </source>
</evidence>
<dbReference type="OrthoDB" id="5215637at2759"/>
<feature type="chain" id="PRO_5001703761" description="Mid2 domain-containing protein" evidence="7">
    <location>
        <begin position="21"/>
        <end position="318"/>
    </location>
</feature>
<keyword evidence="3 6" id="KW-1133">Transmembrane helix</keyword>